<dbReference type="FunFam" id="3.90.1480.20:FF:000012">
    <property type="entry name" value="ST6 beta-galactoside alpha-2,6-sialyltransferase 1"/>
    <property type="match status" value="1"/>
</dbReference>
<keyword evidence="12" id="KW-0472">Membrane</keyword>
<evidence type="ECO:0000256" key="10">
    <source>
        <dbReference type="ARBA" id="ARBA00022989"/>
    </source>
</evidence>
<evidence type="ECO:0000256" key="19">
    <source>
        <dbReference type="ARBA" id="ARBA00076676"/>
    </source>
</evidence>
<evidence type="ECO:0000256" key="12">
    <source>
        <dbReference type="ARBA" id="ARBA00023136"/>
    </source>
</evidence>
<evidence type="ECO:0000256" key="13">
    <source>
        <dbReference type="ARBA" id="ARBA00023157"/>
    </source>
</evidence>
<keyword evidence="9" id="KW-0735">Signal-anchor</keyword>
<dbReference type="GO" id="GO:0032580">
    <property type="term" value="C:Golgi cisterna membrane"/>
    <property type="evidence" value="ECO:0007669"/>
    <property type="project" value="UniProtKB-SubCell"/>
</dbReference>
<keyword evidence="11" id="KW-0333">Golgi apparatus</keyword>
<protein>
    <recommendedName>
        <fullName evidence="17">Beta-galactoside alpha-2,6-sialyltransferase 1</fullName>
        <ecNumber evidence="16">2.4.3.1</ecNumber>
    </recommendedName>
    <alternativeName>
        <fullName evidence="20">CMP-N-acetylneuraminate-beta-galactosamide-alpha-2,6-sialyltransferase 1</fullName>
    </alternativeName>
    <alternativeName>
        <fullName evidence="19">ST6Gal I</fullName>
    </alternativeName>
    <alternativeName>
        <fullName evidence="18">Sialyltransferase 1</fullName>
    </alternativeName>
</protein>
<evidence type="ECO:0000256" key="20">
    <source>
        <dbReference type="ARBA" id="ARBA00080062"/>
    </source>
</evidence>
<evidence type="ECO:0000256" key="9">
    <source>
        <dbReference type="ARBA" id="ARBA00022968"/>
    </source>
</evidence>
<dbReference type="InterPro" id="IPR038578">
    <property type="entry name" value="GT29-like_sf"/>
</dbReference>
<keyword evidence="5" id="KW-0964">Secreted</keyword>
<comment type="subcellular location">
    <subcellularLocation>
        <location evidence="1">Golgi apparatus</location>
        <location evidence="1">Golgi stack membrane</location>
        <topology evidence="1">Single-pass type II membrane protein</topology>
    </subcellularLocation>
    <subcellularLocation>
        <location evidence="2">Secreted</location>
    </subcellularLocation>
</comment>
<keyword evidence="6" id="KW-0328">Glycosyltransferase</keyword>
<keyword evidence="10" id="KW-1133">Transmembrane helix</keyword>
<evidence type="ECO:0000313" key="22">
    <source>
        <dbReference type="EMBL" id="SSX33788.1"/>
    </source>
</evidence>
<name>A0A336N5K6_CULSO</name>
<dbReference type="Gene3D" id="3.90.1480.20">
    <property type="entry name" value="Glycosyl transferase family 29"/>
    <property type="match status" value="1"/>
</dbReference>
<keyword evidence="13" id="KW-1015">Disulfide bond</keyword>
<reference evidence="22" key="1">
    <citation type="submission" date="2018-07" db="EMBL/GenBank/DDBJ databases">
        <authorList>
            <person name="Quirk P.G."/>
            <person name="Krulwich T.A."/>
        </authorList>
    </citation>
    <scope>NUCLEOTIDE SEQUENCE</scope>
</reference>
<dbReference type="InterPro" id="IPR001675">
    <property type="entry name" value="Glyco_trans_29"/>
</dbReference>
<dbReference type="PANTHER" id="PTHR46059">
    <property type="entry name" value="BETA-GALACTOSIDE ALPHA-2,6-SIALYLTRANSFERASE"/>
    <property type="match status" value="1"/>
</dbReference>
<evidence type="ECO:0000256" key="7">
    <source>
        <dbReference type="ARBA" id="ARBA00022679"/>
    </source>
</evidence>
<evidence type="ECO:0000256" key="18">
    <source>
        <dbReference type="ARBA" id="ARBA00076526"/>
    </source>
</evidence>
<dbReference type="CDD" id="cd23968">
    <property type="entry name" value="GT29_ST6GAL1_2"/>
    <property type="match status" value="1"/>
</dbReference>
<keyword evidence="7" id="KW-0808">Transferase</keyword>
<organism evidence="22">
    <name type="scientific">Culicoides sonorensis</name>
    <name type="common">Biting midge</name>
    <dbReference type="NCBI Taxonomy" id="179676"/>
    <lineage>
        <taxon>Eukaryota</taxon>
        <taxon>Metazoa</taxon>
        <taxon>Ecdysozoa</taxon>
        <taxon>Arthropoda</taxon>
        <taxon>Hexapoda</taxon>
        <taxon>Insecta</taxon>
        <taxon>Pterygota</taxon>
        <taxon>Neoptera</taxon>
        <taxon>Endopterygota</taxon>
        <taxon>Diptera</taxon>
        <taxon>Nematocera</taxon>
        <taxon>Chironomoidea</taxon>
        <taxon>Ceratopogonidae</taxon>
        <taxon>Ceratopogoninae</taxon>
        <taxon>Culicoides</taxon>
        <taxon>Monoculicoides</taxon>
    </lineage>
</organism>
<evidence type="ECO:0000256" key="17">
    <source>
        <dbReference type="ARBA" id="ARBA00069321"/>
    </source>
</evidence>
<dbReference type="PANTHER" id="PTHR46059:SF1">
    <property type="entry name" value="BETA-GALACTOSIDE ALPHA-2,6-SIALYLTRANSFERASE"/>
    <property type="match status" value="1"/>
</dbReference>
<feature type="signal peptide" evidence="21">
    <location>
        <begin position="1"/>
        <end position="24"/>
    </location>
</feature>
<comment type="similarity">
    <text evidence="4">Belongs to the glycosyltransferase 29 family.</text>
</comment>
<evidence type="ECO:0000256" key="5">
    <source>
        <dbReference type="ARBA" id="ARBA00022525"/>
    </source>
</evidence>
<evidence type="ECO:0000256" key="2">
    <source>
        <dbReference type="ARBA" id="ARBA00004613"/>
    </source>
</evidence>
<evidence type="ECO:0000256" key="21">
    <source>
        <dbReference type="SAM" id="SignalP"/>
    </source>
</evidence>
<evidence type="ECO:0000256" key="4">
    <source>
        <dbReference type="ARBA" id="ARBA00006003"/>
    </source>
</evidence>
<comment type="catalytic activity">
    <reaction evidence="15">
        <text>a beta-D-galactoside + CMP-N-acetyl-beta-neuraminate = an N-acetyl-alpha-neuraminyl-(2-&gt;6)-beta-D-galactosyl derivative + CMP + H(+)</text>
        <dbReference type="Rhea" id="RHEA:52104"/>
        <dbReference type="ChEBI" id="CHEBI:15378"/>
        <dbReference type="ChEBI" id="CHEBI:28034"/>
        <dbReference type="ChEBI" id="CHEBI:57812"/>
        <dbReference type="ChEBI" id="CHEBI:60377"/>
        <dbReference type="ChEBI" id="CHEBI:136398"/>
        <dbReference type="EC" id="2.4.3.1"/>
    </reaction>
</comment>
<keyword evidence="8" id="KW-0812">Transmembrane</keyword>
<dbReference type="EMBL" id="UFQT01002625">
    <property type="protein sequence ID" value="SSX33788.1"/>
    <property type="molecule type" value="Genomic_DNA"/>
</dbReference>
<evidence type="ECO:0000256" key="8">
    <source>
        <dbReference type="ARBA" id="ARBA00022692"/>
    </source>
</evidence>
<dbReference type="Pfam" id="PF00777">
    <property type="entry name" value="Glyco_transf_29"/>
    <property type="match status" value="1"/>
</dbReference>
<dbReference type="VEuPathDB" id="VectorBase:CSON006950"/>
<comment type="pathway">
    <text evidence="3">Protein modification; protein glycosylation.</text>
</comment>
<dbReference type="OMA" id="DFTHAPI"/>
<dbReference type="GO" id="GO:0005576">
    <property type="term" value="C:extracellular region"/>
    <property type="evidence" value="ECO:0007669"/>
    <property type="project" value="UniProtKB-SubCell"/>
</dbReference>
<feature type="chain" id="PRO_5016435622" description="Beta-galactoside alpha-2,6-sialyltransferase 1" evidence="21">
    <location>
        <begin position="25"/>
        <end position="427"/>
    </location>
</feature>
<keyword evidence="14" id="KW-0325">Glycoprotein</keyword>
<sequence>MASLRGILFYILFTTILIRKTVTASSGGENRTVKFSNPSLEKITNYRNVRGAFTVKNSPRDKSEEQNSKIANLLNRTSLIAIPRFSLSKVQQHIKMDPKQFQCTSEFEPLCINKTLTFKEKILQEFKRVRDELLIHDPNIYHINYKSSSNRNKTSAMCLLLKAKVQMLRKTNKPPFNSNLLGSLFPKQKFLAQHRGPNKTCVIVSSAGSMKKSKLGSFINSHDIVLRFNHAPTKTYEKDVGKKTTIRIVNSQVVSKAQFNFLNASIFQNISIGIWDPGKYNASLSQWLSNPDFDLFTNYKAFMMRHPDADVNVIDPRSIWRLWNALQDYTIESVVRKNPPTSGFIGIALLLPLCSHIDIVEYIPSTRLTSMCHYYDDEVNSGCTFGEWHPLAAEKLMVYDMNVASDFSVFQKGIVKVQGKRNKLCDK</sequence>
<evidence type="ECO:0000256" key="6">
    <source>
        <dbReference type="ARBA" id="ARBA00022676"/>
    </source>
</evidence>
<evidence type="ECO:0000256" key="15">
    <source>
        <dbReference type="ARBA" id="ARBA00034249"/>
    </source>
</evidence>
<dbReference type="AlphaFoldDB" id="A0A336N5K6"/>
<dbReference type="EC" id="2.4.3.1" evidence="16"/>
<proteinExistence type="inferred from homology"/>
<accession>A0A336N5K6</accession>
<gene>
    <name evidence="22" type="primary">CSON006950</name>
</gene>
<evidence type="ECO:0000256" key="14">
    <source>
        <dbReference type="ARBA" id="ARBA00023180"/>
    </source>
</evidence>
<dbReference type="GO" id="GO:0003835">
    <property type="term" value="F:beta-galactoside alpha-2,6-sialyltransferase activity"/>
    <property type="evidence" value="ECO:0007669"/>
    <property type="project" value="UniProtKB-EC"/>
</dbReference>
<keyword evidence="21" id="KW-0732">Signal</keyword>
<evidence type="ECO:0000256" key="1">
    <source>
        <dbReference type="ARBA" id="ARBA00004447"/>
    </source>
</evidence>
<evidence type="ECO:0000256" key="3">
    <source>
        <dbReference type="ARBA" id="ARBA00004922"/>
    </source>
</evidence>
<evidence type="ECO:0000256" key="16">
    <source>
        <dbReference type="ARBA" id="ARBA00034329"/>
    </source>
</evidence>
<dbReference type="GO" id="GO:0097503">
    <property type="term" value="P:sialylation"/>
    <property type="evidence" value="ECO:0007669"/>
    <property type="project" value="TreeGrafter"/>
</dbReference>
<evidence type="ECO:0000256" key="11">
    <source>
        <dbReference type="ARBA" id="ARBA00023034"/>
    </source>
</evidence>